<dbReference type="Pfam" id="PF00440">
    <property type="entry name" value="TetR_N"/>
    <property type="match status" value="1"/>
</dbReference>
<keyword evidence="5" id="KW-1185">Reference proteome</keyword>
<comment type="caution">
    <text evidence="4">The sequence shown here is derived from an EMBL/GenBank/DDBJ whole genome shotgun (WGS) entry which is preliminary data.</text>
</comment>
<dbReference type="PANTHER" id="PTHR43479:SF11">
    <property type="entry name" value="ACREF_ENVCD OPERON REPRESSOR-RELATED"/>
    <property type="match status" value="1"/>
</dbReference>
<dbReference type="Gene3D" id="1.10.357.10">
    <property type="entry name" value="Tetracycline Repressor, domain 2"/>
    <property type="match status" value="1"/>
</dbReference>
<accession>A0A7Y0LBI0</accession>
<keyword evidence="1 2" id="KW-0238">DNA-binding</keyword>
<dbReference type="RefSeq" id="WP_169074809.1">
    <property type="nucleotide sequence ID" value="NZ_JABBXH010000002.1"/>
</dbReference>
<gene>
    <name evidence="4" type="ORF">HII17_07995</name>
</gene>
<dbReference type="PROSITE" id="PS50977">
    <property type="entry name" value="HTH_TETR_2"/>
    <property type="match status" value="1"/>
</dbReference>
<dbReference type="SUPFAM" id="SSF46689">
    <property type="entry name" value="Homeodomain-like"/>
    <property type="match status" value="1"/>
</dbReference>
<evidence type="ECO:0000313" key="5">
    <source>
        <dbReference type="Proteomes" id="UP000568664"/>
    </source>
</evidence>
<feature type="DNA-binding region" description="H-T-H motif" evidence="2">
    <location>
        <begin position="25"/>
        <end position="44"/>
    </location>
</feature>
<reference evidence="4 5" key="1">
    <citation type="submission" date="2020-04" db="EMBL/GenBank/DDBJ databases">
        <title>Thalassotalea sp. M1531, isolated from the surface of marine red alga.</title>
        <authorList>
            <person name="Pang L."/>
            <person name="Lu D.-C."/>
        </authorList>
    </citation>
    <scope>NUCLEOTIDE SEQUENCE [LARGE SCALE GENOMIC DNA]</scope>
    <source>
        <strain evidence="4 5">M1531</strain>
    </source>
</reference>
<feature type="domain" description="HTH tetR-type" evidence="3">
    <location>
        <begin position="2"/>
        <end position="62"/>
    </location>
</feature>
<dbReference type="InterPro" id="IPR009057">
    <property type="entry name" value="Homeodomain-like_sf"/>
</dbReference>
<dbReference type="InterPro" id="IPR050624">
    <property type="entry name" value="HTH-type_Tx_Regulator"/>
</dbReference>
<dbReference type="InterPro" id="IPR001647">
    <property type="entry name" value="HTH_TetR"/>
</dbReference>
<evidence type="ECO:0000259" key="3">
    <source>
        <dbReference type="PROSITE" id="PS50977"/>
    </source>
</evidence>
<dbReference type="GO" id="GO:0003677">
    <property type="term" value="F:DNA binding"/>
    <property type="evidence" value="ECO:0007669"/>
    <property type="project" value="UniProtKB-UniRule"/>
</dbReference>
<proteinExistence type="predicted"/>
<organism evidence="4 5">
    <name type="scientific">Thalassotalea algicola</name>
    <dbReference type="NCBI Taxonomy" id="2716224"/>
    <lineage>
        <taxon>Bacteria</taxon>
        <taxon>Pseudomonadati</taxon>
        <taxon>Pseudomonadota</taxon>
        <taxon>Gammaproteobacteria</taxon>
        <taxon>Alteromonadales</taxon>
        <taxon>Colwelliaceae</taxon>
        <taxon>Thalassotalea</taxon>
    </lineage>
</organism>
<evidence type="ECO:0000313" key="4">
    <source>
        <dbReference type="EMBL" id="NMP31500.1"/>
    </source>
</evidence>
<protein>
    <submittedName>
        <fullName evidence="4">TetR/AcrR family transcriptional regulator</fullName>
    </submittedName>
</protein>
<sequence>MPKSVEKIIAAAQECFFQHGFSASNVSLIGRYADISRATIYKNFSSKEAIFRAVVQNHIDENKAGLITYAASESDFWQDTENLITERCKGLFDEISSNLIRSELIHAGQSQCHDILIKEKEEIQLVIFNRLEKEVSLNRISMENIELTTRQFAQVIEAIPFGVAVSSMEENNLALIHHMFSVFRASTKL</sequence>
<dbReference type="EMBL" id="JABBXH010000002">
    <property type="protein sequence ID" value="NMP31500.1"/>
    <property type="molecule type" value="Genomic_DNA"/>
</dbReference>
<dbReference type="PANTHER" id="PTHR43479">
    <property type="entry name" value="ACREF/ENVCD OPERON REPRESSOR-RELATED"/>
    <property type="match status" value="1"/>
</dbReference>
<evidence type="ECO:0000256" key="2">
    <source>
        <dbReference type="PROSITE-ProRule" id="PRU00335"/>
    </source>
</evidence>
<dbReference type="AlphaFoldDB" id="A0A7Y0LBI0"/>
<evidence type="ECO:0000256" key="1">
    <source>
        <dbReference type="ARBA" id="ARBA00023125"/>
    </source>
</evidence>
<name>A0A7Y0LBI0_9GAMM</name>
<dbReference type="PRINTS" id="PR00455">
    <property type="entry name" value="HTHTETR"/>
</dbReference>
<dbReference type="Proteomes" id="UP000568664">
    <property type="component" value="Unassembled WGS sequence"/>
</dbReference>